<dbReference type="GO" id="GO:0005975">
    <property type="term" value="P:carbohydrate metabolic process"/>
    <property type="evidence" value="ECO:0007669"/>
    <property type="project" value="InterPro"/>
</dbReference>
<dbReference type="Proteomes" id="UP000029692">
    <property type="component" value="Unassembled WGS sequence"/>
</dbReference>
<dbReference type="Pfam" id="PF09095">
    <property type="entry name" value="AmyA-gluTrfs_C"/>
    <property type="match status" value="1"/>
</dbReference>
<evidence type="ECO:0000259" key="3">
    <source>
        <dbReference type="Pfam" id="PF03065"/>
    </source>
</evidence>
<dbReference type="InterPro" id="IPR011013">
    <property type="entry name" value="Gal_mutarotase_sf_dom"/>
</dbReference>
<dbReference type="InterPro" id="IPR004300">
    <property type="entry name" value="Glyco_hydro_57_N"/>
</dbReference>
<dbReference type="SUPFAM" id="SSF88713">
    <property type="entry name" value="Glycoside hydrolase/deacetylase"/>
    <property type="match status" value="1"/>
</dbReference>
<evidence type="ECO:0000313" key="7">
    <source>
        <dbReference type="Proteomes" id="UP000029692"/>
    </source>
</evidence>
<evidence type="ECO:0000256" key="1">
    <source>
        <dbReference type="ARBA" id="ARBA00006821"/>
    </source>
</evidence>
<feature type="domain" description="Glycoside hydrolase family 57 N-terminal" evidence="3">
    <location>
        <begin position="16"/>
        <end position="260"/>
    </location>
</feature>
<evidence type="ECO:0000256" key="2">
    <source>
        <dbReference type="ARBA" id="ARBA00023277"/>
    </source>
</evidence>
<keyword evidence="7" id="KW-1185">Reference proteome</keyword>
<feature type="domain" description="Alpha-amylase/4-alpha-glucanotransferase central" evidence="4">
    <location>
        <begin position="302"/>
        <end position="381"/>
    </location>
</feature>
<dbReference type="InterPro" id="IPR028995">
    <property type="entry name" value="Glyco_hydro_57/38_cen_sf"/>
</dbReference>
<dbReference type="Gene3D" id="3.20.110.20">
    <property type="match status" value="1"/>
</dbReference>
<evidence type="ECO:0000313" key="6">
    <source>
        <dbReference type="EMBL" id="KGE70745.1"/>
    </source>
</evidence>
<evidence type="ECO:0000259" key="4">
    <source>
        <dbReference type="Pfam" id="PF09094"/>
    </source>
</evidence>
<keyword evidence="2" id="KW-0119">Carbohydrate metabolism</keyword>
<dbReference type="Pfam" id="PF03065">
    <property type="entry name" value="Glyco_hydro_57"/>
    <property type="match status" value="1"/>
</dbReference>
<sequence length="676" mass="77311">MGTVNTVPLGKSDSELEEIYQRYYRPFIKAIYRFPRLKATLYYSGILLGWIEKNHSEFLDVLGELVKRRQVELLGGGYYEPIYSLIPKTDTIGQIEMLTTYIRRQFGSRPRGVWIPEQIWEPDYPSAFRSAGMEFSFLGEEQFIEAGVEHRGIYAPLLTEYQGKTLLVFPLHTAVTNQLFTTGVDEFIETMLGSFPSYLDQPGDPVITLLWDGQAGDSLGDEDRSRWLEQLFEGIIEAQNRGDVSTWHPSRLSRLSEARGRVYFPPTAFKTLLRRYKSEGDLAAYENLSMPGLGRTGFYYSGMFRQALARYQEGNLLYGKMQFIHSLVNQVRGDRYRKQAAKEELWKGQSNVPFWFGPSGGIYNPSYRKPSYAALISAELLTREQGIFAPSIVTNDLDMDGLEECLFQGNDLNAYVHLRGGILFELDHLPVHWNYLDTLARHPEPNHTSQDEQFGYDVYPKKCFVDHFISPSQDFESFRNGSFEPKSRLIHQIFTIQDRTTDVAKTLKLELVTEGLVESSSGDQRGLEMRKSYSFEKGKLSVQYSLTNTGTDTLSTVFAPELNLAFASRDVSDLRIFRIAAGGQKEEVGPDPISLEHTQSMVFDDLHNKNSIRVELDKAAPIWSFPSLTRHRDKHGTHLSYQSSTLVIRTELNLQAGETWQGTYALRFSRDKRDKR</sequence>
<accession>A0A098QS88</accession>
<proteinExistence type="inferred from homology"/>
<dbReference type="STRING" id="1480694.DC28_14695"/>
<comment type="caution">
    <text evidence="6">The sequence shown here is derived from an EMBL/GenBank/DDBJ whole genome shotgun (WGS) entry which is preliminary data.</text>
</comment>
<dbReference type="EMBL" id="JNUP01000072">
    <property type="protein sequence ID" value="KGE70745.1"/>
    <property type="molecule type" value="Genomic_DNA"/>
</dbReference>
<feature type="domain" description="Alpha-amylase/4-alpha-glucanotransferase C-terminal" evidence="5">
    <location>
        <begin position="449"/>
        <end position="661"/>
    </location>
</feature>
<evidence type="ECO:0000259" key="5">
    <source>
        <dbReference type="Pfam" id="PF09095"/>
    </source>
</evidence>
<name>A0A098QS88_9SPIO</name>
<dbReference type="SUPFAM" id="SSF74650">
    <property type="entry name" value="Galactose mutarotase-like"/>
    <property type="match status" value="1"/>
</dbReference>
<dbReference type="PANTHER" id="PTHR36306:SF1">
    <property type="entry name" value="ALPHA-AMYLASE-RELATED"/>
    <property type="match status" value="1"/>
</dbReference>
<dbReference type="InterPro" id="IPR052046">
    <property type="entry name" value="GH57_Enzymes"/>
</dbReference>
<evidence type="ECO:0008006" key="8">
    <source>
        <dbReference type="Google" id="ProtNLM"/>
    </source>
</evidence>
<dbReference type="InterPro" id="IPR014718">
    <property type="entry name" value="GH-type_carb-bd"/>
</dbReference>
<dbReference type="AlphaFoldDB" id="A0A098QS88"/>
<dbReference type="Gene3D" id="2.70.98.10">
    <property type="match status" value="1"/>
</dbReference>
<dbReference type="InterPro" id="IPR015178">
    <property type="entry name" value="A-amylase/a-glucTrfase_central"/>
</dbReference>
<dbReference type="Pfam" id="PF09094">
    <property type="entry name" value="AmyA-A_glucT_m"/>
    <property type="match status" value="1"/>
</dbReference>
<dbReference type="GO" id="GO:0003824">
    <property type="term" value="F:catalytic activity"/>
    <property type="evidence" value="ECO:0007669"/>
    <property type="project" value="InterPro"/>
</dbReference>
<comment type="similarity">
    <text evidence="1">Belongs to the glycosyl hydrolase 57 family.</text>
</comment>
<dbReference type="InterPro" id="IPR011330">
    <property type="entry name" value="Glyco_hydro/deAcase_b/a-brl"/>
</dbReference>
<dbReference type="SUPFAM" id="SSF88688">
    <property type="entry name" value="Families 57/38 glycoside transferase middle domain"/>
    <property type="match status" value="1"/>
</dbReference>
<organism evidence="6 7">
    <name type="scientific">Spirochaeta lutea</name>
    <dbReference type="NCBI Taxonomy" id="1480694"/>
    <lineage>
        <taxon>Bacteria</taxon>
        <taxon>Pseudomonadati</taxon>
        <taxon>Spirochaetota</taxon>
        <taxon>Spirochaetia</taxon>
        <taxon>Spirochaetales</taxon>
        <taxon>Spirochaetaceae</taxon>
        <taxon>Spirochaeta</taxon>
    </lineage>
</organism>
<dbReference type="GO" id="GO:0030246">
    <property type="term" value="F:carbohydrate binding"/>
    <property type="evidence" value="ECO:0007669"/>
    <property type="project" value="InterPro"/>
</dbReference>
<protein>
    <recommendedName>
        <fullName evidence="8">Glycoside hydrolase family 57 N-terminal domain-containing protein</fullName>
    </recommendedName>
</protein>
<gene>
    <name evidence="6" type="ORF">DC28_14695</name>
</gene>
<dbReference type="eggNOG" id="COG1449">
    <property type="taxonomic scope" value="Bacteria"/>
</dbReference>
<reference evidence="6 7" key="1">
    <citation type="submission" date="2014-05" db="EMBL/GenBank/DDBJ databases">
        <title>De novo Genome Sequence of Spirocheata sp.</title>
        <authorList>
            <person name="Shivani Y."/>
            <person name="Subhash Y."/>
            <person name="Tushar L."/>
            <person name="Sasikala C."/>
            <person name="Ramana C.V."/>
        </authorList>
    </citation>
    <scope>NUCLEOTIDE SEQUENCE [LARGE SCALE GENOMIC DNA]</scope>
    <source>
        <strain evidence="6 7">JC230</strain>
    </source>
</reference>
<dbReference type="PANTHER" id="PTHR36306">
    <property type="entry name" value="ALPHA-AMYLASE-RELATED-RELATED"/>
    <property type="match status" value="1"/>
</dbReference>
<dbReference type="InterPro" id="IPR015179">
    <property type="entry name" value="A-amylase/a-glucTrfase_C"/>
</dbReference>